<feature type="domain" description="DUF3444" evidence="2">
    <location>
        <begin position="2592"/>
        <end position="2797"/>
    </location>
</feature>
<feature type="region of interest" description="Disordered" evidence="1">
    <location>
        <begin position="1864"/>
        <end position="1884"/>
    </location>
</feature>
<evidence type="ECO:0000313" key="3">
    <source>
        <dbReference type="EMBL" id="RZC83642.1"/>
    </source>
</evidence>
<feature type="domain" description="DUF3444" evidence="2">
    <location>
        <begin position="2319"/>
        <end position="2522"/>
    </location>
</feature>
<accession>A0A4Y7LG09</accession>
<dbReference type="Proteomes" id="UP000316621">
    <property type="component" value="Chromosome 11"/>
</dbReference>
<dbReference type="PANTHER" id="PTHR45089">
    <property type="entry name" value="DNAJ HEAT SHOCK AMINO-TERMINAL DOMAIN PROTEIN-RELATED"/>
    <property type="match status" value="1"/>
</dbReference>
<name>A0A4Y7LG09_PAPSO</name>
<feature type="compositionally biased region" description="Polar residues" evidence="1">
    <location>
        <begin position="691"/>
        <end position="702"/>
    </location>
</feature>
<protein>
    <recommendedName>
        <fullName evidence="2">DUF3444 domain-containing protein</fullName>
    </recommendedName>
</protein>
<feature type="region of interest" description="Disordered" evidence="1">
    <location>
        <begin position="678"/>
        <end position="702"/>
    </location>
</feature>
<feature type="region of interest" description="Disordered" evidence="1">
    <location>
        <begin position="243"/>
        <end position="272"/>
    </location>
</feature>
<feature type="domain" description="DUF3444" evidence="2">
    <location>
        <begin position="1012"/>
        <end position="1217"/>
    </location>
</feature>
<keyword evidence="4" id="KW-1185">Reference proteome</keyword>
<reference evidence="3 4" key="1">
    <citation type="journal article" date="2018" name="Science">
        <title>The opium poppy genome and morphinan production.</title>
        <authorList>
            <person name="Guo L."/>
            <person name="Winzer T."/>
            <person name="Yang X."/>
            <person name="Li Y."/>
            <person name="Ning Z."/>
            <person name="He Z."/>
            <person name="Teodor R."/>
            <person name="Lu Y."/>
            <person name="Bowser T.A."/>
            <person name="Graham I.A."/>
            <person name="Ye K."/>
        </authorList>
    </citation>
    <scope>NUCLEOTIDE SEQUENCE [LARGE SCALE GENOMIC DNA]</scope>
    <source>
        <strain evidence="4">cv. HN1</strain>
        <tissue evidence="3">Leaves</tissue>
    </source>
</reference>
<dbReference type="InterPro" id="IPR024593">
    <property type="entry name" value="DUF3444"/>
</dbReference>
<dbReference type="PANTHER" id="PTHR45089:SF24">
    <property type="entry name" value="DNAJ HEAT SHOCK N-TERMINAL DOMAIN-CONTAINING PROTEIN"/>
    <property type="match status" value="1"/>
</dbReference>
<feature type="compositionally biased region" description="Low complexity" evidence="1">
    <location>
        <begin position="1447"/>
        <end position="1467"/>
    </location>
</feature>
<dbReference type="Pfam" id="PF11926">
    <property type="entry name" value="DUF3444"/>
    <property type="match status" value="6"/>
</dbReference>
<feature type="compositionally biased region" description="Low complexity" evidence="1">
    <location>
        <begin position="353"/>
        <end position="368"/>
    </location>
</feature>
<evidence type="ECO:0000313" key="4">
    <source>
        <dbReference type="Proteomes" id="UP000316621"/>
    </source>
</evidence>
<proteinExistence type="predicted"/>
<feature type="domain" description="DUF3444" evidence="2">
    <location>
        <begin position="1968"/>
        <end position="2172"/>
    </location>
</feature>
<feature type="compositionally biased region" description="Polar residues" evidence="1">
    <location>
        <begin position="2269"/>
        <end position="2281"/>
    </location>
</feature>
<feature type="domain" description="DUF3444" evidence="2">
    <location>
        <begin position="776"/>
        <end position="943"/>
    </location>
</feature>
<sequence length="2822" mass="303988">MEAETFHSLKLHNFVSGKHLKKKVKRGCPPPHCQRYFSCLTYSPRLFCAPSGHFKSVMFKFLVDFAMKTSSQTQSSSLSPSTSPSTFSFGTATSSSSSSSQFSSTPSSTGLSFCITAAFGSSAGPSTNLFSLGSQQPSTPSNNLFGFSSFGVTSSSITTTPALGFPKTAAPAGGGSSLPGTTFSAPSVSNAVPTFSVPSFGSAPSTSSAVSNAARDFTMPSFGAPTAAAASITQTKTPASVAPAATSSSTTTSSNFSFQTTSSSPFGSKPASAAATTNAVSAGALSSPALAKPMFSASTVTTTGPVLPASTATVTPATTTNALCTAAVSSPAPAKPMSSASIVTTTGPVLSNSTTTATPATTTSPVTTGLLSRPAPANPVFLGLGGTTGSASTVMTPAIPAQGLFSSQAAISAGSAPSITTSKRETEVLKVAYRYFYNFGWNKSEASFKVNQMWAIFGDLDSMPRKYVRINEVYSPFKVDVTWLEFIAEDVDETAWKRSGLPVACGKFRYNKSQKTDTIKDMSSFSHMIREKYVNEDCNIYPQKGETWALYKNWNIKWSSNPDNHREYEYEFVEVLTDYTNKYGIVVTHLVKLKGFACLFKPNGMIFFQVPPNEILRLSHRVPSFRTNGREREDVPEGYFELDTSSLPSNIEEVSGVIDVEAETVDCNINGSLMSVSKDKHPMQKKRKYPDSQSTLDVSSPGANKFSRMPNGCYKNPDEEKRAAEAYNQTDKSKATSVSVSEKIAAACAKEINPDGVITIPDSDEDIPSSPSSLRIFEMPDTEFCNFERERSCEKFKISQIWALYCKLDKLPISYAQIESVTSFPVFKLSVKWLKPCDPPRRIFPWVDKEMPVSCGTFKVTSSEVVVFSDSISFSHQLTGVPTVNNIYTILPRAGEVWALYSKFCSDLMCSDLKKCEYDIVEILEVVDVHWIIVSVLERVAGARYGKLRGCWELDPRSLAASERPLDKSKATSVSESEKNVVALTKKMCLDGVIAVLGNVDEDISSSPSSLKNFEMPDTKFCNFDLVQSREMFKTGQVWALYCKLDKLPKNYALIESIKPFPVFELSVKWLKPCDPPRCIIPWVDREMHVSCGTFKVASSEVVVFNNSISFSHQLSEIPAVNNAYTIHPRVGEVWAVYGTFRSDLMCSDLKKCEYDFVEILEVVDVHWIIVSVLQRVAGFKTIFKAKEKEGLDSTVAIPVLELYRFSHQVPSFILSGARKVDELDIALEAREPPWYGVDEVELEKRRRWTSTARIQVCVMKKAGKARSANGMLQELMRVPNDPYQAVKSSSYAAQDNNDFIILVRLTDAPHKVISLSVISQWSNKSDISRQKDNELKELSASVRIIGGVGLTLHEELTRQTPISWLDLHRMPTLSQALLNSDESICVETPNKRSYFSMTTSSQTQSSSLSSSTFSFGTATSISSSSQFSSTPSTGLPFGTKAAFGSSAGPSTSLSSGGGSQQPPTQLFGVSTSTPSFGVSSASTTTTPAFGIRKTVAPGGSSLSGSTSGAPMFSVPSFGAAPSTSSAVSNATPAFTMPSFGAPTAAAAAPSTTITASPGFTTSNLLVTPSSAASRTSTAAPFSSMSTAASSSSPISKSTVPFGTGSALSYTTASFTQTTSPASVAPAATSSSTTTLATFSVGTPPLGFKPASAATTTNAVSTGVLSSPAPAKPMFSASTVTTIGPVLSASAATATTTKAVSTGAITSPAPAKPVISASRVTTTVPVLSASAATATPATTTNAVSTGAVSSPAPAKRIVSASTITTKSPVVSASIATATPATTTKAVSAGAVSSPAPAKPKVSASTITTKGPVLSASTATATPATTTNAVSTAAVSRPASAKPMSTKGPVLSARMATAIPATTTNAVSPAAVSRPAPAKPMSTKGPVLSARMATATPATTTGPVTTGVLSSPAPTKPVAAGLVSKAFTTTPASPAQGLFSSLAGPAANSAGSTPSITTPKREPELVVRKVPNPEFYNFRNKTKASFEVGQKWAIYVDLDHMPKKYVCINKVYSPFKVDVTWLEFIAGDINETAWKTSGLPVACGKFRYGKNQKTDTITDVSSFSHKVFKNKSVSGNCDIYPRKGETWALYKNWNIKWSSDPNNHREYEYEFVVVLSDYSKKSGILVAYLVKLKGFVCLFKPTNNNGMASFQIPSNQMLRFSHRVPSNRTNGKERKDVPEGYFELDPCCLLSNLKEVSEFIDRKAEVVDGNNNGSSISVSKYKHPVLKKRKNPDTEITLDGSSRGGNKSSRMSDGCYKNPNEENRAAEASRQPQNKSKATSVSDGGKIVAAHAKEMSPDGMNAIPGSVDEVIPSSLSLKFFELLDTEFCNFDEERSCEKFKTGQVWALYYKLDKFPKTYVQIECVESFPVFKLYAKWLKSCDPPRRIIPWVDKEMPVSCGTFKVTSSEVVFFYDSISFSHQVSGVPTANNVYTILPRAGEVWAVYSKFRSDLTCSDLKKCEYDIVEILEVVDVHWIIVSVLERVAGFKTIFKAKQTEGLDSTAAIPWIELYRFSHQVPSFMISGARYGKLRGCWELDIRSLAASDQPLDKSKSTSVPNGDEYVVAPTMKMSLDGVISIPGNVGEDIPSSPSSLKTIKMPVTKFCNFDVVRSCEMFKTGQIWALYCKMDKLPKTYAQIESFKSFPGFKLVVKLLKSCDPPRSIIPWVDKEMPVSCGTFKVTSSELVVFKDSISFSHQLSKVPAVNNVYTIYPKAGEVWALYRKFRSDLTCSDLKKCEYDIVEILEVVDVHWIIVSVIQRVAGFKTIFKAKEKEGLDSTAAIPWLELYRFSHQIPSFILSGARCGQLRGCWELDPRSLSVYRYSMN</sequence>
<feature type="region of interest" description="Disordered" evidence="1">
    <location>
        <begin position="2210"/>
        <end position="2282"/>
    </location>
</feature>
<organism evidence="3 4">
    <name type="scientific">Papaver somniferum</name>
    <name type="common">Opium poppy</name>
    <dbReference type="NCBI Taxonomy" id="3469"/>
    <lineage>
        <taxon>Eukaryota</taxon>
        <taxon>Viridiplantae</taxon>
        <taxon>Streptophyta</taxon>
        <taxon>Embryophyta</taxon>
        <taxon>Tracheophyta</taxon>
        <taxon>Spermatophyta</taxon>
        <taxon>Magnoliopsida</taxon>
        <taxon>Ranunculales</taxon>
        <taxon>Papaveraceae</taxon>
        <taxon>Papaveroideae</taxon>
        <taxon>Papaver</taxon>
    </lineage>
</organism>
<dbReference type="Gramene" id="RZC83642">
    <property type="protein sequence ID" value="RZC83642"/>
    <property type="gene ID" value="C5167_046431"/>
</dbReference>
<dbReference type="EMBL" id="CM010725">
    <property type="protein sequence ID" value="RZC83642.1"/>
    <property type="molecule type" value="Genomic_DNA"/>
</dbReference>
<feature type="domain" description="DUF3444" evidence="2">
    <location>
        <begin position="428"/>
        <end position="631"/>
    </location>
</feature>
<gene>
    <name evidence="3" type="ORF">C5167_046431</name>
</gene>
<evidence type="ECO:0000256" key="1">
    <source>
        <dbReference type="SAM" id="MobiDB-lite"/>
    </source>
</evidence>
<feature type="region of interest" description="Disordered" evidence="1">
    <location>
        <begin position="346"/>
        <end position="370"/>
    </location>
</feature>
<evidence type="ECO:0000259" key="2">
    <source>
        <dbReference type="Pfam" id="PF11926"/>
    </source>
</evidence>
<feature type="region of interest" description="Disordered" evidence="1">
    <location>
        <begin position="1447"/>
        <end position="1473"/>
    </location>
</feature>
<feature type="compositionally biased region" description="Low complexity" evidence="1">
    <location>
        <begin position="1865"/>
        <end position="1879"/>
    </location>
</feature>
<feature type="compositionally biased region" description="Basic residues" evidence="1">
    <location>
        <begin position="2219"/>
        <end position="2229"/>
    </location>
</feature>